<organism evidence="2 3">
    <name type="scientific">Batillaria attramentaria</name>
    <dbReference type="NCBI Taxonomy" id="370345"/>
    <lineage>
        <taxon>Eukaryota</taxon>
        <taxon>Metazoa</taxon>
        <taxon>Spiralia</taxon>
        <taxon>Lophotrochozoa</taxon>
        <taxon>Mollusca</taxon>
        <taxon>Gastropoda</taxon>
        <taxon>Caenogastropoda</taxon>
        <taxon>Sorbeoconcha</taxon>
        <taxon>Cerithioidea</taxon>
        <taxon>Batillariidae</taxon>
        <taxon>Batillaria</taxon>
    </lineage>
</organism>
<feature type="compositionally biased region" description="Polar residues" evidence="1">
    <location>
        <begin position="51"/>
        <end position="66"/>
    </location>
</feature>
<reference evidence="2 3" key="1">
    <citation type="journal article" date="2023" name="Sci. Data">
        <title>Genome assembly of the Korean intertidal mud-creeper Batillaria attramentaria.</title>
        <authorList>
            <person name="Patra A.K."/>
            <person name="Ho P.T."/>
            <person name="Jun S."/>
            <person name="Lee S.J."/>
            <person name="Kim Y."/>
            <person name="Won Y.J."/>
        </authorList>
    </citation>
    <scope>NUCLEOTIDE SEQUENCE [LARGE SCALE GENOMIC DNA]</scope>
    <source>
        <strain evidence="2">Wonlab-2016</strain>
    </source>
</reference>
<protein>
    <submittedName>
        <fullName evidence="2">Uncharacterized protein</fullName>
    </submittedName>
</protein>
<comment type="caution">
    <text evidence="2">The sequence shown here is derived from an EMBL/GenBank/DDBJ whole genome shotgun (WGS) entry which is preliminary data.</text>
</comment>
<feature type="region of interest" description="Disordered" evidence="1">
    <location>
        <begin position="45"/>
        <end position="66"/>
    </location>
</feature>
<keyword evidence="3" id="KW-1185">Reference proteome</keyword>
<gene>
    <name evidence="2" type="ORF">BaRGS_00031315</name>
</gene>
<proteinExistence type="predicted"/>
<dbReference type="Proteomes" id="UP001519460">
    <property type="component" value="Unassembled WGS sequence"/>
</dbReference>
<evidence type="ECO:0000313" key="3">
    <source>
        <dbReference type="Proteomes" id="UP001519460"/>
    </source>
</evidence>
<dbReference type="EMBL" id="JACVVK020000350">
    <property type="protein sequence ID" value="KAK7477413.1"/>
    <property type="molecule type" value="Genomic_DNA"/>
</dbReference>
<sequence length="66" mass="6689">MAPSSGTSRLQAAWALFEYGPPGGQAGFLLDPPVLLGHLTQLLESEPGTDSMGSDISASLSIGNSS</sequence>
<name>A0ABD0JQQ5_9CAEN</name>
<evidence type="ECO:0000313" key="2">
    <source>
        <dbReference type="EMBL" id="KAK7477413.1"/>
    </source>
</evidence>
<evidence type="ECO:0000256" key="1">
    <source>
        <dbReference type="SAM" id="MobiDB-lite"/>
    </source>
</evidence>
<dbReference type="AlphaFoldDB" id="A0ABD0JQQ5"/>
<feature type="non-terminal residue" evidence="2">
    <location>
        <position position="66"/>
    </location>
</feature>
<accession>A0ABD0JQQ5</accession>